<reference evidence="1" key="1">
    <citation type="submission" date="2020-03" db="EMBL/GenBank/DDBJ databases">
        <title>The deep terrestrial virosphere.</title>
        <authorList>
            <person name="Holmfeldt K."/>
            <person name="Nilsson E."/>
            <person name="Simone D."/>
            <person name="Lopez-Fernandez M."/>
            <person name="Wu X."/>
            <person name="de Brujin I."/>
            <person name="Lundin D."/>
            <person name="Andersson A."/>
            <person name="Bertilsson S."/>
            <person name="Dopson M."/>
        </authorList>
    </citation>
    <scope>NUCLEOTIDE SEQUENCE</scope>
    <source>
        <strain evidence="1">MM415B01269</strain>
    </source>
</reference>
<organism evidence="1">
    <name type="scientific">viral metagenome</name>
    <dbReference type="NCBI Taxonomy" id="1070528"/>
    <lineage>
        <taxon>unclassified sequences</taxon>
        <taxon>metagenomes</taxon>
        <taxon>organismal metagenomes</taxon>
    </lineage>
</organism>
<dbReference type="AlphaFoldDB" id="A0A6M3IPR9"/>
<sequence>MTKEDYNGSDCTISSGDVNRVLTLSNNTLTSSETFQVFVEGNYQTEDTDYTVSHKVASTTITFLASLYDDSPITVFYGQSLVETTITPSPKSILSTRFIQKNINIFGNSCTLIEIAKTTGIDEYRLVTETETEHENIGCYVHILNESDEEVKEGSFKSGDISFWFDSSNESYCVNGNRITFDSKTYEISEVQKFDVGGTTYLLKCQVKQI</sequence>
<accession>A0A6M3IPR9</accession>
<proteinExistence type="predicted"/>
<evidence type="ECO:0000313" key="1">
    <source>
        <dbReference type="EMBL" id="QJA59539.1"/>
    </source>
</evidence>
<dbReference type="EMBL" id="MT141374">
    <property type="protein sequence ID" value="QJA59539.1"/>
    <property type="molecule type" value="Genomic_DNA"/>
</dbReference>
<protein>
    <submittedName>
        <fullName evidence="1">Uncharacterized protein</fullName>
    </submittedName>
</protein>
<name>A0A6M3IPR9_9ZZZZ</name>
<gene>
    <name evidence="1" type="ORF">MM415B01269_0009</name>
</gene>